<dbReference type="PANTHER" id="PTHR43162:SF1">
    <property type="entry name" value="PRESTALK A DIFFERENTIATION PROTEIN A"/>
    <property type="match status" value="1"/>
</dbReference>
<dbReference type="Gene3D" id="3.40.50.720">
    <property type="entry name" value="NAD(P)-binding Rossmann-like Domain"/>
    <property type="match status" value="1"/>
</dbReference>
<feature type="domain" description="NAD(P)-binding" evidence="1">
    <location>
        <begin position="7"/>
        <end position="180"/>
    </location>
</feature>
<proteinExistence type="predicted"/>
<dbReference type="InterPro" id="IPR016040">
    <property type="entry name" value="NAD(P)-bd_dom"/>
</dbReference>
<protein>
    <submittedName>
        <fullName evidence="2">NAD(P)H-binding protein</fullName>
    </submittedName>
</protein>
<dbReference type="Pfam" id="PF13460">
    <property type="entry name" value="NAD_binding_10"/>
    <property type="match status" value="1"/>
</dbReference>
<dbReference type="PANTHER" id="PTHR43162">
    <property type="match status" value="1"/>
</dbReference>
<accession>A0ABN2V8E7</accession>
<dbReference type="InterPro" id="IPR051604">
    <property type="entry name" value="Ergot_Alk_Oxidoreductase"/>
</dbReference>
<name>A0ABN2V8E7_9ACTN</name>
<organism evidence="2 3">
    <name type="scientific">Catenulispora yoronensis</name>
    <dbReference type="NCBI Taxonomy" id="450799"/>
    <lineage>
        <taxon>Bacteria</taxon>
        <taxon>Bacillati</taxon>
        <taxon>Actinomycetota</taxon>
        <taxon>Actinomycetes</taxon>
        <taxon>Catenulisporales</taxon>
        <taxon>Catenulisporaceae</taxon>
        <taxon>Catenulispora</taxon>
    </lineage>
</organism>
<dbReference type="SUPFAM" id="SSF51735">
    <property type="entry name" value="NAD(P)-binding Rossmann-fold domains"/>
    <property type="match status" value="1"/>
</dbReference>
<dbReference type="Gene3D" id="3.90.25.10">
    <property type="entry name" value="UDP-galactose 4-epimerase, domain 1"/>
    <property type="match status" value="1"/>
</dbReference>
<comment type="caution">
    <text evidence="2">The sequence shown here is derived from an EMBL/GenBank/DDBJ whole genome shotgun (WGS) entry which is preliminary data.</text>
</comment>
<dbReference type="EMBL" id="BAAAQN010000061">
    <property type="protein sequence ID" value="GAA2055354.1"/>
    <property type="molecule type" value="Genomic_DNA"/>
</dbReference>
<evidence type="ECO:0000259" key="1">
    <source>
        <dbReference type="Pfam" id="PF13460"/>
    </source>
</evidence>
<dbReference type="InterPro" id="IPR036291">
    <property type="entry name" value="NAD(P)-bd_dom_sf"/>
</dbReference>
<sequence length="282" mass="29679">MTVLVIGATGKTGRAVVEALVARGAKVAAGSRTPGTEAADAAVRPVRFDWADRASWAPALDGVDGLYIVGPTGEPVGEVLVGELLADPVAAGLRRVVLLSVLGADRLPPEVMMADWERDVRASGKDWTILRPNWFHQNFGGGFAAGIREQGVLELPAADAALSFVDTRDVAEVAAVALTEDGHAGQVYDITGPQSLTYAEALKTISAASGRELAFRPISHEQAAENLRTAGVGERAIIWQRGLYDLMLEGTNAPVTDVVERVTGGAARSLDAYAAENADVWR</sequence>
<reference evidence="2 3" key="1">
    <citation type="journal article" date="2019" name="Int. J. Syst. Evol. Microbiol.">
        <title>The Global Catalogue of Microorganisms (GCM) 10K type strain sequencing project: providing services to taxonomists for standard genome sequencing and annotation.</title>
        <authorList>
            <consortium name="The Broad Institute Genomics Platform"/>
            <consortium name="The Broad Institute Genome Sequencing Center for Infectious Disease"/>
            <person name="Wu L."/>
            <person name="Ma J."/>
        </authorList>
    </citation>
    <scope>NUCLEOTIDE SEQUENCE [LARGE SCALE GENOMIC DNA]</scope>
    <source>
        <strain evidence="2 3">JCM 16014</strain>
    </source>
</reference>
<evidence type="ECO:0000313" key="2">
    <source>
        <dbReference type="EMBL" id="GAA2055354.1"/>
    </source>
</evidence>
<evidence type="ECO:0000313" key="3">
    <source>
        <dbReference type="Proteomes" id="UP001500751"/>
    </source>
</evidence>
<keyword evidence="3" id="KW-1185">Reference proteome</keyword>
<dbReference type="Proteomes" id="UP001500751">
    <property type="component" value="Unassembled WGS sequence"/>
</dbReference>
<gene>
    <name evidence="2" type="ORF">GCM10009839_74900</name>
</gene>